<sequence length="536" mass="58496">MGKYFGALSPRSFSSPSNLGEGLDETKVYKNASILFSPFDFSLLTTLPLQFSIKAAVMLSILRAGGAQRGLNPLKFSRTITTATQTQTQTSTSRGRGPRKEGDISSVFASLSGTEATPLPARFASIKQSLLLPHAPAIVASWSRLLSSLRSEISEIATAGSDIIPSIDFEEIHNHSRVQPFANSLRKRGAAIIRGVVPEEQALGWKSEIRDYLIANPQTKAFPKDNPAVFELYWSPGQIKARANANVIETQRFLMSFWHSSDPNAAVWTDKPVSYADRLRIRKPGDAGFALGAHVDGGSVERWEADGYGKGHVYDKVFEGRWEEFDPWESSGRLQAESDLYNGAGACSMFRMFQGWLSMSDTRPGEGTLLGGEWILDEKNWELDIEQSSVLQGASLGCTLELNDALHPHLELSKSMIHVPEVRPGDYVAWHCDSLHAVDKIHAGKGDSSVLYIPACPLTKTNAEYLVRQREAFLDGTPGPDFPGGIGESEHAGRMTKKDVEIAGGKQALIAMGLGPWETGSKKGRGADENGNIYVI</sequence>
<dbReference type="InterPro" id="IPR027443">
    <property type="entry name" value="IPNS-like_sf"/>
</dbReference>
<proteinExistence type="predicted"/>
<dbReference type="Gene3D" id="2.60.120.330">
    <property type="entry name" value="B-lactam Antibiotic, Isopenicillin N Synthase, Chain"/>
    <property type="match status" value="1"/>
</dbReference>
<dbReference type="EMBL" id="QGMJ01000003">
    <property type="protein sequence ID" value="TVY45959.1"/>
    <property type="molecule type" value="Genomic_DNA"/>
</dbReference>
<organism evidence="2 3">
    <name type="scientific">Lachnellula subtilissima</name>
    <dbReference type="NCBI Taxonomy" id="602034"/>
    <lineage>
        <taxon>Eukaryota</taxon>
        <taxon>Fungi</taxon>
        <taxon>Dikarya</taxon>
        <taxon>Ascomycota</taxon>
        <taxon>Pezizomycotina</taxon>
        <taxon>Leotiomycetes</taxon>
        <taxon>Helotiales</taxon>
        <taxon>Lachnaceae</taxon>
        <taxon>Lachnellula</taxon>
    </lineage>
</organism>
<dbReference type="Pfam" id="PF07350">
    <property type="entry name" value="Gig2-like"/>
    <property type="match status" value="1"/>
</dbReference>
<comment type="caution">
    <text evidence="2">The sequence shown here is derived from an EMBL/GenBank/DDBJ whole genome shotgun (WGS) entry which is preliminary data.</text>
</comment>
<evidence type="ECO:0000313" key="3">
    <source>
        <dbReference type="Proteomes" id="UP000462212"/>
    </source>
</evidence>
<name>A0A8H8S3S5_9HELO</name>
<dbReference type="AlphaFoldDB" id="A0A8H8S3S5"/>
<evidence type="ECO:0000256" key="1">
    <source>
        <dbReference type="SAM" id="MobiDB-lite"/>
    </source>
</evidence>
<evidence type="ECO:0008006" key="4">
    <source>
        <dbReference type="Google" id="ProtNLM"/>
    </source>
</evidence>
<accession>A0A8H8S3S5</accession>
<dbReference type="OrthoDB" id="8249012at2759"/>
<feature type="compositionally biased region" description="Low complexity" evidence="1">
    <location>
        <begin position="78"/>
        <end position="95"/>
    </location>
</feature>
<protein>
    <recommendedName>
        <fullName evidence="4">DUF1479 domain protein</fullName>
    </recommendedName>
</protein>
<dbReference type="SUPFAM" id="SSF51197">
    <property type="entry name" value="Clavaminate synthase-like"/>
    <property type="match status" value="1"/>
</dbReference>
<gene>
    <name evidence="2" type="primary">ybiU</name>
    <name evidence="2" type="ORF">LSUB1_G000205</name>
</gene>
<reference evidence="2 3" key="1">
    <citation type="submission" date="2018-05" db="EMBL/GenBank/DDBJ databases">
        <title>Genome sequencing and assembly of the regulated plant pathogen Lachnellula willkommii and related sister species for the development of diagnostic species identification markers.</title>
        <authorList>
            <person name="Giroux E."/>
            <person name="Bilodeau G."/>
        </authorList>
    </citation>
    <scope>NUCLEOTIDE SEQUENCE [LARGE SCALE GENOMIC DNA]</scope>
    <source>
        <strain evidence="2 3">CBS 197.66</strain>
    </source>
</reference>
<keyword evidence="3" id="KW-1185">Reference proteome</keyword>
<dbReference type="InterPro" id="IPR010856">
    <property type="entry name" value="Gig2-like"/>
</dbReference>
<dbReference type="PANTHER" id="PTHR30613:SF1">
    <property type="entry name" value="DUF1479 DOMAIN PROTEIN (AFU_ORTHOLOGUE AFUA_5G09280)"/>
    <property type="match status" value="1"/>
</dbReference>
<dbReference type="PANTHER" id="PTHR30613">
    <property type="entry name" value="UNCHARACTERIZED PROTEIN YBIU-RELATED"/>
    <property type="match status" value="1"/>
</dbReference>
<feature type="region of interest" description="Disordered" evidence="1">
    <location>
        <begin position="78"/>
        <end position="104"/>
    </location>
</feature>
<dbReference type="Proteomes" id="UP000462212">
    <property type="component" value="Unassembled WGS sequence"/>
</dbReference>
<evidence type="ECO:0000313" key="2">
    <source>
        <dbReference type="EMBL" id="TVY45959.1"/>
    </source>
</evidence>